<feature type="binding site" evidence="9">
    <location>
        <position position="297"/>
    </location>
    <ligand>
        <name>K(+)</name>
        <dbReference type="ChEBI" id="CHEBI:29103"/>
    </ligand>
</feature>
<comment type="function">
    <text evidence="9">Catalyzes the phosphorylation of ribose at O-5 in a reaction requiring ATP and magnesium. The resulting D-ribose-5-phosphate can then be used either for sythesis of nucleotides, histidine, and tryptophan, or as a component of the pentose phosphate pathway.</text>
</comment>
<dbReference type="GO" id="GO:0005524">
    <property type="term" value="F:ATP binding"/>
    <property type="evidence" value="ECO:0007669"/>
    <property type="project" value="UniProtKB-UniRule"/>
</dbReference>
<dbReference type="AlphaFoldDB" id="A3K2W5"/>
<evidence type="ECO:0000313" key="11">
    <source>
        <dbReference type="EMBL" id="EBA08524.1"/>
    </source>
</evidence>
<feature type="domain" description="Carbohydrate kinase PfkB" evidence="10">
    <location>
        <begin position="29"/>
        <end position="303"/>
    </location>
</feature>
<evidence type="ECO:0000256" key="6">
    <source>
        <dbReference type="ARBA" id="ARBA00022842"/>
    </source>
</evidence>
<keyword evidence="8 9" id="KW-0119">Carbohydrate metabolism</keyword>
<organism evidence="11 12">
    <name type="scientific">Sagittula stellata (strain ATCC 700073 / DSM 11524 / E-37)</name>
    <dbReference type="NCBI Taxonomy" id="388399"/>
    <lineage>
        <taxon>Bacteria</taxon>
        <taxon>Pseudomonadati</taxon>
        <taxon>Pseudomonadota</taxon>
        <taxon>Alphaproteobacteria</taxon>
        <taxon>Rhodobacterales</taxon>
        <taxon>Roseobacteraceae</taxon>
        <taxon>Sagittula</taxon>
    </lineage>
</organism>
<keyword evidence="5 9" id="KW-0067">ATP-binding</keyword>
<dbReference type="Proteomes" id="UP000005713">
    <property type="component" value="Unassembled WGS sequence"/>
</dbReference>
<sequence>MSSVRRIAGHRIIAKDIIFSDGQMTIFNLGSVNADLFYRLPHLPAAGETLAAAGFTRGLGGKGANMSVAAARAGAHCLHIGAVGADGAWAVERLTEYGVDTRQLREVEEPTGHAIVLLDAEGENSIVIFPGANHALSETHIAEAMGSATSNDIFLFQNETNAQRQAAEQASRLGMKVAYAAAPFSAEATLAVLPLLDVLILNAVEAQQLEQATGRAAESLPVRDVVITLGGDGCRWHNTDAGSVRDLSAPKVTPVDTTGAGDTFTGYLLAGLDRGMPMEQAIGLAQKAGALMVTRYGTADVIPDLKEVQEAFS</sequence>
<evidence type="ECO:0000256" key="9">
    <source>
        <dbReference type="HAMAP-Rule" id="MF_01987"/>
    </source>
</evidence>
<dbReference type="SUPFAM" id="SSF53613">
    <property type="entry name" value="Ribokinase-like"/>
    <property type="match status" value="1"/>
</dbReference>
<comment type="catalytic activity">
    <reaction evidence="9">
        <text>D-ribose + ATP = D-ribose 5-phosphate + ADP + H(+)</text>
        <dbReference type="Rhea" id="RHEA:13697"/>
        <dbReference type="ChEBI" id="CHEBI:15378"/>
        <dbReference type="ChEBI" id="CHEBI:30616"/>
        <dbReference type="ChEBI" id="CHEBI:47013"/>
        <dbReference type="ChEBI" id="CHEBI:78346"/>
        <dbReference type="ChEBI" id="CHEBI:456216"/>
        <dbReference type="EC" id="2.7.1.15"/>
    </reaction>
</comment>
<dbReference type="GO" id="GO:0019303">
    <property type="term" value="P:D-ribose catabolic process"/>
    <property type="evidence" value="ECO:0007669"/>
    <property type="project" value="UniProtKB-UniRule"/>
</dbReference>
<reference evidence="11 12" key="1">
    <citation type="submission" date="2006-06" db="EMBL/GenBank/DDBJ databases">
        <authorList>
            <person name="Moran M.A."/>
            <person name="Ferriera S."/>
            <person name="Johnson J."/>
            <person name="Kravitz S."/>
            <person name="Beeson K."/>
            <person name="Sutton G."/>
            <person name="Rogers Y.-H."/>
            <person name="Friedman R."/>
            <person name="Frazier M."/>
            <person name="Venter J.C."/>
        </authorList>
    </citation>
    <scope>NUCLEOTIDE SEQUENCE [LARGE SCALE GENOMIC DNA]</scope>
    <source>
        <strain evidence="11 12">E-37</strain>
    </source>
</reference>
<protein>
    <recommendedName>
        <fullName evidence="9">Ribokinase</fullName>
        <shortName evidence="9">RK</shortName>
        <ecNumber evidence="9">2.7.1.15</ecNumber>
    </recommendedName>
</protein>
<dbReference type="EC" id="2.7.1.15" evidence="9"/>
<dbReference type="PRINTS" id="PR00990">
    <property type="entry name" value="RIBOKINASE"/>
</dbReference>
<feature type="binding site" evidence="9">
    <location>
        <position position="202"/>
    </location>
    <ligand>
        <name>ATP</name>
        <dbReference type="ChEBI" id="CHEBI:30616"/>
    </ligand>
</feature>
<keyword evidence="3 9" id="KW-0547">Nucleotide-binding</keyword>
<dbReference type="PANTHER" id="PTHR10584">
    <property type="entry name" value="SUGAR KINASE"/>
    <property type="match status" value="1"/>
</dbReference>
<comment type="subunit">
    <text evidence="9">Homodimer.</text>
</comment>
<evidence type="ECO:0000256" key="2">
    <source>
        <dbReference type="ARBA" id="ARBA00022723"/>
    </source>
</evidence>
<proteinExistence type="inferred from homology"/>
<dbReference type="Gene3D" id="3.40.1190.20">
    <property type="match status" value="1"/>
</dbReference>
<keyword evidence="4 9" id="KW-0418">Kinase</keyword>
<feature type="active site" description="Proton acceptor" evidence="9">
    <location>
        <position position="262"/>
    </location>
</feature>
<feature type="binding site" evidence="9">
    <location>
        <begin position="228"/>
        <end position="233"/>
    </location>
    <ligand>
        <name>ATP</name>
        <dbReference type="ChEBI" id="CHEBI:30616"/>
    </ligand>
</feature>
<comment type="subcellular location">
    <subcellularLocation>
        <location evidence="9">Cytoplasm</location>
    </subcellularLocation>
</comment>
<evidence type="ECO:0000256" key="1">
    <source>
        <dbReference type="ARBA" id="ARBA00022679"/>
    </source>
</evidence>
<feature type="binding site" evidence="9">
    <location>
        <begin position="33"/>
        <end position="35"/>
    </location>
    <ligand>
        <name>substrate</name>
    </ligand>
</feature>
<comment type="activity regulation">
    <text evidence="9">Activated by a monovalent cation that binds near, but not in, the active site. The most likely occupant of the site in vivo is potassium. Ion binding induces a conformational change that may alter substrate affinity.</text>
</comment>
<feature type="binding site" evidence="9">
    <location>
        <position position="292"/>
    </location>
    <ligand>
        <name>K(+)</name>
        <dbReference type="ChEBI" id="CHEBI:29103"/>
    </ligand>
</feature>
<feature type="binding site" evidence="9">
    <location>
        <position position="295"/>
    </location>
    <ligand>
        <name>K(+)</name>
        <dbReference type="ChEBI" id="CHEBI:29103"/>
    </ligand>
</feature>
<feature type="binding site" evidence="9">
    <location>
        <position position="256"/>
    </location>
    <ligand>
        <name>K(+)</name>
        <dbReference type="ChEBI" id="CHEBI:29103"/>
    </ligand>
</feature>
<feature type="binding site" evidence="9">
    <location>
        <begin position="61"/>
        <end position="65"/>
    </location>
    <ligand>
        <name>substrate</name>
    </ligand>
</feature>
<name>A3K2W5_SAGS3</name>
<dbReference type="Pfam" id="PF00294">
    <property type="entry name" value="PfkB"/>
    <property type="match status" value="1"/>
</dbReference>
<comment type="cofactor">
    <cofactor evidence="9">
        <name>Mg(2+)</name>
        <dbReference type="ChEBI" id="CHEBI:18420"/>
    </cofactor>
    <text evidence="9">Requires a divalent cation, most likely magnesium in vivo, as an electrophilic catalyst to aid phosphoryl group transfer. It is the chelate of the metal and the nucleotide that is the actual substrate.</text>
</comment>
<comment type="similarity">
    <text evidence="9">Belongs to the carbohydrate kinase PfkB family. Ribokinase subfamily.</text>
</comment>
<accession>A3K2W5</accession>
<keyword evidence="7 9" id="KW-0630">Potassium</keyword>
<dbReference type="GO" id="GO:0005737">
    <property type="term" value="C:cytoplasm"/>
    <property type="evidence" value="ECO:0007669"/>
    <property type="project" value="UniProtKB-SubCell"/>
</dbReference>
<evidence type="ECO:0000256" key="5">
    <source>
        <dbReference type="ARBA" id="ARBA00022840"/>
    </source>
</evidence>
<evidence type="ECO:0000313" key="12">
    <source>
        <dbReference type="Proteomes" id="UP000005713"/>
    </source>
</evidence>
<feature type="binding site" evidence="9">
    <location>
        <position position="262"/>
    </location>
    <ligand>
        <name>substrate</name>
    </ligand>
</feature>
<dbReference type="GO" id="GO:0046872">
    <property type="term" value="F:metal ion binding"/>
    <property type="evidence" value="ECO:0007669"/>
    <property type="project" value="UniProtKB-KW"/>
</dbReference>
<dbReference type="InterPro" id="IPR011877">
    <property type="entry name" value="Ribokinase"/>
</dbReference>
<dbReference type="PANTHER" id="PTHR10584:SF166">
    <property type="entry name" value="RIBOKINASE"/>
    <property type="match status" value="1"/>
</dbReference>
<comment type="caution">
    <text evidence="9">Lacks conserved residue(s) required for the propagation of feature annotation.</text>
</comment>
<keyword evidence="2 9" id="KW-0479">Metal-binding</keyword>
<dbReference type="InterPro" id="IPR011611">
    <property type="entry name" value="PfkB_dom"/>
</dbReference>
<dbReference type="InterPro" id="IPR002139">
    <property type="entry name" value="Ribo/fructo_kinase"/>
</dbReference>
<keyword evidence="9" id="KW-0963">Cytoplasm</keyword>
<evidence type="ECO:0000256" key="4">
    <source>
        <dbReference type="ARBA" id="ARBA00022777"/>
    </source>
</evidence>
<keyword evidence="6 9" id="KW-0460">Magnesium</keyword>
<evidence type="ECO:0000256" key="3">
    <source>
        <dbReference type="ARBA" id="ARBA00022741"/>
    </source>
</evidence>
<keyword evidence="12" id="KW-1185">Reference proteome</keyword>
<dbReference type="InterPro" id="IPR029056">
    <property type="entry name" value="Ribokinase-like"/>
</dbReference>
<feature type="binding site" evidence="9">
    <location>
        <position position="159"/>
    </location>
    <ligand>
        <name>substrate</name>
    </ligand>
</feature>
<keyword evidence="1 9" id="KW-0808">Transferase</keyword>
<comment type="caution">
    <text evidence="11">The sequence shown here is derived from an EMBL/GenBank/DDBJ whole genome shotgun (WGS) entry which is preliminary data.</text>
</comment>
<gene>
    <name evidence="9" type="primary">rbsK</name>
    <name evidence="11" type="ORF">SSE37_16968</name>
</gene>
<dbReference type="HAMAP" id="MF_01987">
    <property type="entry name" value="Ribokinase"/>
    <property type="match status" value="1"/>
</dbReference>
<feature type="binding site" evidence="9">
    <location>
        <begin position="261"/>
        <end position="262"/>
    </location>
    <ligand>
        <name>ATP</name>
        <dbReference type="ChEBI" id="CHEBI:30616"/>
    </ligand>
</feature>
<dbReference type="UniPathway" id="UPA00916">
    <property type="reaction ID" value="UER00889"/>
</dbReference>
<comment type="pathway">
    <text evidence="9">Carbohydrate metabolism; D-ribose degradation; D-ribose 5-phosphate from beta-D-ribopyranose: step 2/2.</text>
</comment>
<dbReference type="eggNOG" id="COG0524">
    <property type="taxonomic scope" value="Bacteria"/>
</dbReference>
<feature type="binding site" evidence="9">
    <location>
        <position position="258"/>
    </location>
    <ligand>
        <name>K(+)</name>
        <dbReference type="ChEBI" id="CHEBI:29103"/>
    </ligand>
</feature>
<dbReference type="EMBL" id="AAYA01000005">
    <property type="protein sequence ID" value="EBA08524.1"/>
    <property type="molecule type" value="Genomic_DNA"/>
</dbReference>
<dbReference type="CDD" id="cd01174">
    <property type="entry name" value="ribokinase"/>
    <property type="match status" value="1"/>
</dbReference>
<dbReference type="GO" id="GO:0004747">
    <property type="term" value="F:ribokinase activity"/>
    <property type="evidence" value="ECO:0007669"/>
    <property type="project" value="UniProtKB-UniRule"/>
</dbReference>
<evidence type="ECO:0000256" key="7">
    <source>
        <dbReference type="ARBA" id="ARBA00022958"/>
    </source>
</evidence>
<evidence type="ECO:0000259" key="10">
    <source>
        <dbReference type="Pfam" id="PF00294"/>
    </source>
</evidence>
<evidence type="ECO:0000256" key="8">
    <source>
        <dbReference type="ARBA" id="ARBA00023277"/>
    </source>
</evidence>